<feature type="transmembrane region" description="Helical" evidence="7">
    <location>
        <begin position="342"/>
        <end position="364"/>
    </location>
</feature>
<dbReference type="Gene3D" id="1.20.1250.20">
    <property type="entry name" value="MFS general substrate transporter like domains"/>
    <property type="match status" value="2"/>
</dbReference>
<feature type="transmembrane region" description="Helical" evidence="7">
    <location>
        <begin position="130"/>
        <end position="152"/>
    </location>
</feature>
<dbReference type="EMBL" id="CDMC01000004">
    <property type="protein sequence ID" value="CEL04982.1"/>
    <property type="molecule type" value="Genomic_DNA"/>
</dbReference>
<feature type="region of interest" description="Disordered" evidence="6">
    <location>
        <begin position="1"/>
        <end position="22"/>
    </location>
</feature>
<keyword evidence="5 7" id="KW-0472">Membrane</keyword>
<keyword evidence="10" id="KW-1185">Reference proteome</keyword>
<protein>
    <recommendedName>
        <fullName evidence="8">Major facilitator superfamily (MFS) profile domain-containing protein</fullName>
    </recommendedName>
</protein>
<evidence type="ECO:0000313" key="9">
    <source>
        <dbReference type="EMBL" id="CEL04982.1"/>
    </source>
</evidence>
<evidence type="ECO:0000256" key="6">
    <source>
        <dbReference type="SAM" id="MobiDB-lite"/>
    </source>
</evidence>
<comment type="subcellular location">
    <subcellularLocation>
        <location evidence="1">Membrane</location>
        <topology evidence="1">Multi-pass membrane protein</topology>
    </subcellularLocation>
</comment>
<dbReference type="GO" id="GO:0022857">
    <property type="term" value="F:transmembrane transporter activity"/>
    <property type="evidence" value="ECO:0007669"/>
    <property type="project" value="InterPro"/>
</dbReference>
<gene>
    <name evidence="9" type="ORF">ASPCAL06104</name>
</gene>
<evidence type="ECO:0000256" key="3">
    <source>
        <dbReference type="ARBA" id="ARBA00022692"/>
    </source>
</evidence>
<dbReference type="OrthoDB" id="2985014at2759"/>
<organism evidence="9 10">
    <name type="scientific">Aspergillus calidoustus</name>
    <dbReference type="NCBI Taxonomy" id="454130"/>
    <lineage>
        <taxon>Eukaryota</taxon>
        <taxon>Fungi</taxon>
        <taxon>Dikarya</taxon>
        <taxon>Ascomycota</taxon>
        <taxon>Pezizomycotina</taxon>
        <taxon>Eurotiomycetes</taxon>
        <taxon>Eurotiomycetidae</taxon>
        <taxon>Eurotiales</taxon>
        <taxon>Aspergillaceae</taxon>
        <taxon>Aspergillus</taxon>
        <taxon>Aspergillus subgen. Nidulantes</taxon>
    </lineage>
</organism>
<evidence type="ECO:0000256" key="2">
    <source>
        <dbReference type="ARBA" id="ARBA00022448"/>
    </source>
</evidence>
<dbReference type="OMA" id="FVVFSTW"/>
<dbReference type="Pfam" id="PF07690">
    <property type="entry name" value="MFS_1"/>
    <property type="match status" value="1"/>
</dbReference>
<feature type="transmembrane region" description="Helical" evidence="7">
    <location>
        <begin position="283"/>
        <end position="309"/>
    </location>
</feature>
<dbReference type="PANTHER" id="PTHR43791:SF32">
    <property type="entry name" value="MAJOR FACILITATOR SUPERFAMILY (MFS) PROFILE DOMAIN-CONTAINING PROTEIN"/>
    <property type="match status" value="1"/>
</dbReference>
<feature type="transmembrane region" description="Helical" evidence="7">
    <location>
        <begin position="373"/>
        <end position="393"/>
    </location>
</feature>
<dbReference type="PROSITE" id="PS50850">
    <property type="entry name" value="MFS"/>
    <property type="match status" value="1"/>
</dbReference>
<accession>A0A0U5G039</accession>
<reference evidence="10" key="1">
    <citation type="journal article" date="2016" name="Genome Announc.">
        <title>Draft genome sequences of fungus Aspergillus calidoustus.</title>
        <authorList>
            <person name="Horn F."/>
            <person name="Linde J."/>
            <person name="Mattern D.J."/>
            <person name="Walther G."/>
            <person name="Guthke R."/>
            <person name="Scherlach K."/>
            <person name="Martin K."/>
            <person name="Brakhage A.A."/>
            <person name="Petzke L."/>
            <person name="Valiante V."/>
        </authorList>
    </citation>
    <scope>NUCLEOTIDE SEQUENCE [LARGE SCALE GENOMIC DNA]</scope>
    <source>
        <strain evidence="10">SF006504</strain>
    </source>
</reference>
<evidence type="ECO:0000259" key="8">
    <source>
        <dbReference type="PROSITE" id="PS50850"/>
    </source>
</evidence>
<evidence type="ECO:0000313" key="10">
    <source>
        <dbReference type="Proteomes" id="UP000054771"/>
    </source>
</evidence>
<feature type="transmembrane region" description="Helical" evidence="7">
    <location>
        <begin position="164"/>
        <end position="187"/>
    </location>
</feature>
<dbReference type="PANTHER" id="PTHR43791">
    <property type="entry name" value="PERMEASE-RELATED"/>
    <property type="match status" value="1"/>
</dbReference>
<evidence type="ECO:0000256" key="1">
    <source>
        <dbReference type="ARBA" id="ARBA00004141"/>
    </source>
</evidence>
<feature type="transmembrane region" description="Helical" evidence="7">
    <location>
        <begin position="316"/>
        <end position="336"/>
    </location>
</feature>
<dbReference type="InterPro" id="IPR011701">
    <property type="entry name" value="MFS"/>
</dbReference>
<sequence length="499" mass="55147">MSIEPSKLEASEHDAESVSQDWAPEEERRARLKIDLSVLPLLCFGMIMFQLDRMNLASALTGGFTTDIGITQDTVNLGNQLMFMGIIVLEIPSNMLLQKIGPSKWIPAQVFVFGLIATMQVFLRSRGGFLATRILLGLAEAGYIPGSIYTLSTWYTPQELGRRVAILFFGMFGGNAISPLLGAGILRLHGRGGMAGWKYIFLIEGIATMIVSGLLLLVLPTSPQRPRPLFLKGLIRFSEREQYILTARQGLENRSSADNKPRSGIPLATVRKTVLNYRRWPHFISTACVFATWSPLTTYTPSIIMALGFTRVQANALSAIGASLTLPIVFTVAYLSDRTKRRGLTVICAICTYLTVLIVARCVLPHAGRWSRFGLWTVVNAFAVCYHPVHNVWVQLNCKDQAERSIAISMCMSMPSLMSILHFVGRELIQYTGVMSAISGLLAGTQIFRADDSPRYHTGLIIMIALVSSGLVLAVTQHLIYLFLNSRQRRVGGKALYNP</sequence>
<dbReference type="SUPFAM" id="SSF103473">
    <property type="entry name" value="MFS general substrate transporter"/>
    <property type="match status" value="1"/>
</dbReference>
<name>A0A0U5G039_ASPCI</name>
<keyword evidence="2" id="KW-0813">Transport</keyword>
<dbReference type="GO" id="GO:0016020">
    <property type="term" value="C:membrane"/>
    <property type="evidence" value="ECO:0007669"/>
    <property type="project" value="UniProtKB-SubCell"/>
</dbReference>
<feature type="transmembrane region" description="Helical" evidence="7">
    <location>
        <begin position="199"/>
        <end position="219"/>
    </location>
</feature>
<evidence type="ECO:0000256" key="4">
    <source>
        <dbReference type="ARBA" id="ARBA00022989"/>
    </source>
</evidence>
<evidence type="ECO:0000256" key="7">
    <source>
        <dbReference type="SAM" id="Phobius"/>
    </source>
</evidence>
<dbReference type="InterPro" id="IPR036259">
    <property type="entry name" value="MFS_trans_sf"/>
</dbReference>
<keyword evidence="3 7" id="KW-0812">Transmembrane</keyword>
<dbReference type="STRING" id="454130.A0A0U5G039"/>
<dbReference type="Proteomes" id="UP000054771">
    <property type="component" value="Unassembled WGS sequence"/>
</dbReference>
<feature type="domain" description="Major facilitator superfamily (MFS) profile" evidence="8">
    <location>
        <begin position="38"/>
        <end position="499"/>
    </location>
</feature>
<feature type="transmembrane region" description="Helical" evidence="7">
    <location>
        <begin position="431"/>
        <end position="448"/>
    </location>
</feature>
<proteinExistence type="predicted"/>
<dbReference type="AlphaFoldDB" id="A0A0U5G039"/>
<dbReference type="InterPro" id="IPR020846">
    <property type="entry name" value="MFS_dom"/>
</dbReference>
<evidence type="ECO:0000256" key="5">
    <source>
        <dbReference type="ARBA" id="ARBA00023136"/>
    </source>
</evidence>
<feature type="transmembrane region" description="Helical" evidence="7">
    <location>
        <begin position="460"/>
        <end position="484"/>
    </location>
</feature>
<feature type="compositionally biased region" description="Basic and acidic residues" evidence="6">
    <location>
        <begin position="1"/>
        <end position="16"/>
    </location>
</feature>
<keyword evidence="4 7" id="KW-1133">Transmembrane helix</keyword>